<evidence type="ECO:0000256" key="2">
    <source>
        <dbReference type="ARBA" id="ARBA00006696"/>
    </source>
</evidence>
<keyword evidence="7" id="KW-1185">Reference proteome</keyword>
<dbReference type="InterPro" id="IPR006354">
    <property type="entry name" value="HAD-SF_hydro_IIA_hyp1"/>
</dbReference>
<keyword evidence="4 6" id="KW-0378">Hydrolase</keyword>
<dbReference type="EMBL" id="CP102453">
    <property type="protein sequence ID" value="UUX34309.1"/>
    <property type="molecule type" value="Genomic_DNA"/>
</dbReference>
<dbReference type="Pfam" id="PF13344">
    <property type="entry name" value="Hydrolase_6"/>
    <property type="match status" value="1"/>
</dbReference>
<comment type="cofactor">
    <cofactor evidence="1">
        <name>Mg(2+)</name>
        <dbReference type="ChEBI" id="CHEBI:18420"/>
    </cofactor>
</comment>
<dbReference type="RefSeq" id="WP_313793812.1">
    <property type="nucleotide sequence ID" value="NZ_CP102453.1"/>
</dbReference>
<comment type="similarity">
    <text evidence="2">Belongs to the HAD-like hydrolase superfamily. NagD family.</text>
</comment>
<gene>
    <name evidence="6" type="ORF">NRE15_01155</name>
</gene>
<evidence type="ECO:0000256" key="3">
    <source>
        <dbReference type="ARBA" id="ARBA00022723"/>
    </source>
</evidence>
<dbReference type="NCBIfam" id="TIGR01457">
    <property type="entry name" value="HAD-SF-IIA-hyp2"/>
    <property type="match status" value="1"/>
</dbReference>
<sequence>MKSYQGYLIDLDGTIYAGKTRIPTAEKFVQELVKLDFPFLILTNNATSSPQQVAERLNLHYDIPVKANHVYTSVLALIDYLKLYHLNQSIHVVGEESFKQMIVDAGFMLDQTRLAEVVVQGLDRFSTYQTLNEAALAIRRGATFLTTNEDHSIPTEDGFAPGSGAITAFLSFTTQVNPTIVGKPHHHIFDGAIQTLGFERDAILMIGDNYSTDILGGIQAGVDTLHVQTGVTSKEALRQYSIQPTYTIKDLSYWSLPK</sequence>
<protein>
    <submittedName>
        <fullName evidence="6">TIGR01457 family HAD-type hydrolase</fullName>
    </submittedName>
</protein>
<dbReference type="PANTHER" id="PTHR19288">
    <property type="entry name" value="4-NITROPHENYLPHOSPHATASE-RELATED"/>
    <property type="match status" value="1"/>
</dbReference>
<dbReference type="GO" id="GO:0016787">
    <property type="term" value="F:hydrolase activity"/>
    <property type="evidence" value="ECO:0007669"/>
    <property type="project" value="UniProtKB-KW"/>
</dbReference>
<dbReference type="Proteomes" id="UP001315967">
    <property type="component" value="Chromosome"/>
</dbReference>
<dbReference type="PANTHER" id="PTHR19288:SF46">
    <property type="entry name" value="HALOACID DEHALOGENASE-LIKE HYDROLASE DOMAIN-CONTAINING PROTEIN 2"/>
    <property type="match status" value="1"/>
</dbReference>
<dbReference type="SUPFAM" id="SSF56784">
    <property type="entry name" value="HAD-like"/>
    <property type="match status" value="1"/>
</dbReference>
<evidence type="ECO:0000256" key="5">
    <source>
        <dbReference type="ARBA" id="ARBA00022842"/>
    </source>
</evidence>
<proteinExistence type="inferred from homology"/>
<evidence type="ECO:0000313" key="7">
    <source>
        <dbReference type="Proteomes" id="UP001315967"/>
    </source>
</evidence>
<name>A0ABY5P6K1_9LACT</name>
<dbReference type="InterPro" id="IPR023214">
    <property type="entry name" value="HAD_sf"/>
</dbReference>
<dbReference type="Gene3D" id="3.40.50.1000">
    <property type="entry name" value="HAD superfamily/HAD-like"/>
    <property type="match status" value="2"/>
</dbReference>
<dbReference type="NCBIfam" id="TIGR01460">
    <property type="entry name" value="HAD-SF-IIA"/>
    <property type="match status" value="1"/>
</dbReference>
<evidence type="ECO:0000256" key="1">
    <source>
        <dbReference type="ARBA" id="ARBA00001946"/>
    </source>
</evidence>
<evidence type="ECO:0000256" key="4">
    <source>
        <dbReference type="ARBA" id="ARBA00022801"/>
    </source>
</evidence>
<evidence type="ECO:0000313" key="6">
    <source>
        <dbReference type="EMBL" id="UUX34309.1"/>
    </source>
</evidence>
<dbReference type="InterPro" id="IPR006357">
    <property type="entry name" value="HAD-SF_hydro_IIA"/>
</dbReference>
<accession>A0ABY5P6K1</accession>
<reference evidence="6 7" key="1">
    <citation type="submission" date="2022-08" db="EMBL/GenBank/DDBJ databases">
        <title>Aerococcaceae sp. nov isolated from spoiled eye mask.</title>
        <authorList>
            <person name="Zhou G."/>
            <person name="Xie X.-B."/>
            <person name="Shi Q.-S."/>
            <person name="Wang Y.-S."/>
            <person name="Wen X."/>
            <person name="Peng H."/>
            <person name="Yang X.-J."/>
            <person name="Tao H.-B."/>
            <person name="Huang X.-M."/>
        </authorList>
    </citation>
    <scope>NUCLEOTIDE SEQUENCE [LARGE SCALE GENOMIC DNA]</scope>
    <source>
        <strain evidence="7">DM20194951</strain>
    </source>
</reference>
<keyword evidence="3" id="KW-0479">Metal-binding</keyword>
<dbReference type="InterPro" id="IPR036412">
    <property type="entry name" value="HAD-like_sf"/>
</dbReference>
<dbReference type="Pfam" id="PF13242">
    <property type="entry name" value="Hydrolase_like"/>
    <property type="match status" value="1"/>
</dbReference>
<keyword evidence="5" id="KW-0460">Magnesium</keyword>
<organism evidence="6 7">
    <name type="scientific">Fundicoccus culcitae</name>
    <dbReference type="NCBI Taxonomy" id="2969821"/>
    <lineage>
        <taxon>Bacteria</taxon>
        <taxon>Bacillati</taxon>
        <taxon>Bacillota</taxon>
        <taxon>Bacilli</taxon>
        <taxon>Lactobacillales</taxon>
        <taxon>Aerococcaceae</taxon>
        <taxon>Fundicoccus</taxon>
    </lineage>
</organism>